<dbReference type="AlphaFoldDB" id="A0A518I0J4"/>
<proteinExistence type="predicted"/>
<dbReference type="EMBL" id="CP037423">
    <property type="protein sequence ID" value="QDV46633.1"/>
    <property type="molecule type" value="Genomic_DNA"/>
</dbReference>
<sequence>MKPKVVDTARGTAKERFNTSQIHLKKVYVDCQPVFFNVLAKLSRDGFATPPSDAFDHINEFLVSEWPGIAERFDATKGTIKAYVYGAFLRFARRRIARQKRWSHSLVSVNDLVRMQGPSQEAIESAIEQEDEVLTSDFLKQLPKLHQAIFTEYVQSANADERTLAKAYGLTRYRLRELLVESIGRISVAFGQQDQFPADHWAVLHSLWSDLLTPAETAAKFGLSTDVVREIRDRHGTRLLANLRKLRTRKRSTNWNHTMDTSTAGFLKHVFLSPGEEVLLDQLHDRYREVSQLLSLEEVTFTDQELKVLQDNPQWVAKVYGAISGDSPLSPEEQEVDDAIGIASAEDDSAIVDAILNYLLPNLPDSLTNWSTRFVDGADTDRAKDEWDDFVGEASLSESKTNAWPFVGDLLANGLNPFMLFESIHSIAQLAERLIKVPIDFKGSSDVEISFATLVDSLLEQREHGGLREVQIQVKGESIPGVTSPVIPTDLLVREISQYVGCSAGFAHSLLNWVIDCAQLTPRLFLGFETEIAGQNGVRLRLEEGGKNDSVQDLYVRLTPQPRGVEPAGEPAVVFTD</sequence>
<dbReference type="KEGG" id="snep:Enr13x_65420"/>
<gene>
    <name evidence="1" type="ORF">Enr13x_65420</name>
</gene>
<evidence type="ECO:0000313" key="2">
    <source>
        <dbReference type="Proteomes" id="UP000319004"/>
    </source>
</evidence>
<accession>A0A518I0J4</accession>
<protein>
    <submittedName>
        <fullName evidence="1">Uncharacterized protein</fullName>
    </submittedName>
</protein>
<evidence type="ECO:0000313" key="1">
    <source>
        <dbReference type="EMBL" id="QDV46633.1"/>
    </source>
</evidence>
<name>A0A518I0J4_9BACT</name>
<keyword evidence="2" id="KW-1185">Reference proteome</keyword>
<organism evidence="1 2">
    <name type="scientific">Stieleria neptunia</name>
    <dbReference type="NCBI Taxonomy" id="2527979"/>
    <lineage>
        <taxon>Bacteria</taxon>
        <taxon>Pseudomonadati</taxon>
        <taxon>Planctomycetota</taxon>
        <taxon>Planctomycetia</taxon>
        <taxon>Pirellulales</taxon>
        <taxon>Pirellulaceae</taxon>
        <taxon>Stieleria</taxon>
    </lineage>
</organism>
<reference evidence="1 2" key="1">
    <citation type="submission" date="2019-03" db="EMBL/GenBank/DDBJ databases">
        <title>Deep-cultivation of Planctomycetes and their phenomic and genomic characterization uncovers novel biology.</title>
        <authorList>
            <person name="Wiegand S."/>
            <person name="Jogler M."/>
            <person name="Boedeker C."/>
            <person name="Pinto D."/>
            <person name="Vollmers J."/>
            <person name="Rivas-Marin E."/>
            <person name="Kohn T."/>
            <person name="Peeters S.H."/>
            <person name="Heuer A."/>
            <person name="Rast P."/>
            <person name="Oberbeckmann S."/>
            <person name="Bunk B."/>
            <person name="Jeske O."/>
            <person name="Meyerdierks A."/>
            <person name="Storesund J.E."/>
            <person name="Kallscheuer N."/>
            <person name="Luecker S."/>
            <person name="Lage O.M."/>
            <person name="Pohl T."/>
            <person name="Merkel B.J."/>
            <person name="Hornburger P."/>
            <person name="Mueller R.-W."/>
            <person name="Bruemmer F."/>
            <person name="Labrenz M."/>
            <person name="Spormann A.M."/>
            <person name="Op den Camp H."/>
            <person name="Overmann J."/>
            <person name="Amann R."/>
            <person name="Jetten M.S.M."/>
            <person name="Mascher T."/>
            <person name="Medema M.H."/>
            <person name="Devos D.P."/>
            <person name="Kaster A.-K."/>
            <person name="Ovreas L."/>
            <person name="Rohde M."/>
            <person name="Galperin M.Y."/>
            <person name="Jogler C."/>
        </authorList>
    </citation>
    <scope>NUCLEOTIDE SEQUENCE [LARGE SCALE GENOMIC DNA]</scope>
    <source>
        <strain evidence="1 2">Enr13</strain>
    </source>
</reference>
<dbReference type="Proteomes" id="UP000319004">
    <property type="component" value="Chromosome"/>
</dbReference>